<dbReference type="Pfam" id="PF00083">
    <property type="entry name" value="Sugar_tr"/>
    <property type="match status" value="1"/>
</dbReference>
<feature type="transmembrane region" description="Helical" evidence="5">
    <location>
        <begin position="421"/>
        <end position="445"/>
    </location>
</feature>
<evidence type="ECO:0000256" key="2">
    <source>
        <dbReference type="ARBA" id="ARBA00022692"/>
    </source>
</evidence>
<evidence type="ECO:0000256" key="5">
    <source>
        <dbReference type="SAM" id="Phobius"/>
    </source>
</evidence>
<dbReference type="InterPro" id="IPR011701">
    <property type="entry name" value="MFS"/>
</dbReference>
<accession>A0A6J7UVW8</accession>
<feature type="transmembrane region" description="Helical" evidence="5">
    <location>
        <begin position="189"/>
        <end position="206"/>
    </location>
</feature>
<name>A0A6J7UVW8_9ZZZZ</name>
<keyword evidence="3 5" id="KW-1133">Transmembrane helix</keyword>
<protein>
    <submittedName>
        <fullName evidence="8">Unannotated protein</fullName>
    </submittedName>
</protein>
<proteinExistence type="predicted"/>
<feature type="transmembrane region" description="Helical" evidence="5">
    <location>
        <begin position="159"/>
        <end position="177"/>
    </location>
</feature>
<feature type="transmembrane region" description="Helical" evidence="5">
    <location>
        <begin position="218"/>
        <end position="239"/>
    </location>
</feature>
<evidence type="ECO:0000256" key="3">
    <source>
        <dbReference type="ARBA" id="ARBA00022989"/>
    </source>
</evidence>
<gene>
    <name evidence="7" type="ORF">UFOPK4098_01362</name>
    <name evidence="8" type="ORF">UFOPK4347_01668</name>
</gene>
<dbReference type="Pfam" id="PF07690">
    <property type="entry name" value="MFS_1"/>
    <property type="match status" value="1"/>
</dbReference>
<dbReference type="InterPro" id="IPR036259">
    <property type="entry name" value="MFS_trans_sf"/>
</dbReference>
<reference evidence="8" key="1">
    <citation type="submission" date="2020-05" db="EMBL/GenBank/DDBJ databases">
        <authorList>
            <person name="Chiriac C."/>
            <person name="Salcher M."/>
            <person name="Ghai R."/>
            <person name="Kavagutti S V."/>
        </authorList>
    </citation>
    <scope>NUCLEOTIDE SEQUENCE</scope>
</reference>
<feature type="transmembrane region" description="Helical" evidence="5">
    <location>
        <begin position="331"/>
        <end position="353"/>
    </location>
</feature>
<sequence length="495" mass="52851">MVEEIRLDDSTDSSSTHHVFLQKTGPCVEYKRHVEIPIDTSAEVTEETQWSLDIPWFGWIFRPLISRHIKHRQHKKRHPWWAPPLTFTAHETLVLALLAAASMVAAFINTLFTQTVAFAADEFGVSTTGQGVAAAIVRLGIVLAIPLAILGDRIGRQRIVIALAFIAPVLASLGALAPNFAVLVGTQTIARPVGLALDVAVLVILIEEMPKHGRAYGLSVLALASGFGAGFAVAALPIADLGTSAWRLVYVLALIWIVVALSLRRRLTETPRFIAHRTDPKGSRRDTSRKTGSTAPRTLLMVGAVAFLVNIFVATASIFQNRYLKDVRDYSATMVALFTLSTSTPGALGLIIGGKIADINGRRRVAALCIPLGAALIGLSFVLSSVGMWVAAIAGGIVGAIAYPALAVYRGELFPTGNRATSSFLITVAALLGGSIGLVAGGMLVDSGWSYGTVMLSFAAISLVVSVLVLAFYPETANKDLEDLNPQDAHARFER</sequence>
<dbReference type="PROSITE" id="PS50850">
    <property type="entry name" value="MFS"/>
    <property type="match status" value="1"/>
</dbReference>
<evidence type="ECO:0000313" key="8">
    <source>
        <dbReference type="EMBL" id="CAB5068057.1"/>
    </source>
</evidence>
<dbReference type="InterPro" id="IPR005828">
    <property type="entry name" value="MFS_sugar_transport-like"/>
</dbReference>
<evidence type="ECO:0000256" key="1">
    <source>
        <dbReference type="ARBA" id="ARBA00004141"/>
    </source>
</evidence>
<feature type="transmembrane region" description="Helical" evidence="5">
    <location>
        <begin position="389"/>
        <end position="409"/>
    </location>
</feature>
<feature type="transmembrane region" description="Helical" evidence="5">
    <location>
        <begin position="451"/>
        <end position="473"/>
    </location>
</feature>
<dbReference type="InterPro" id="IPR020846">
    <property type="entry name" value="MFS_dom"/>
</dbReference>
<comment type="subcellular location">
    <subcellularLocation>
        <location evidence="1">Membrane</location>
        <topology evidence="1">Multi-pass membrane protein</topology>
    </subcellularLocation>
</comment>
<keyword evidence="2 5" id="KW-0812">Transmembrane</keyword>
<evidence type="ECO:0000256" key="4">
    <source>
        <dbReference type="ARBA" id="ARBA00023136"/>
    </source>
</evidence>
<dbReference type="SUPFAM" id="SSF103473">
    <property type="entry name" value="MFS general substrate transporter"/>
    <property type="match status" value="1"/>
</dbReference>
<dbReference type="GO" id="GO:0005886">
    <property type="term" value="C:plasma membrane"/>
    <property type="evidence" value="ECO:0007669"/>
    <property type="project" value="TreeGrafter"/>
</dbReference>
<organism evidence="8">
    <name type="scientific">freshwater metagenome</name>
    <dbReference type="NCBI Taxonomy" id="449393"/>
    <lineage>
        <taxon>unclassified sequences</taxon>
        <taxon>metagenomes</taxon>
        <taxon>ecological metagenomes</taxon>
    </lineage>
</organism>
<evidence type="ECO:0000259" key="6">
    <source>
        <dbReference type="PROSITE" id="PS50850"/>
    </source>
</evidence>
<feature type="transmembrane region" description="Helical" evidence="5">
    <location>
        <begin position="245"/>
        <end position="263"/>
    </location>
</feature>
<dbReference type="EMBL" id="CAFBQU010000080">
    <property type="protein sequence ID" value="CAB5068057.1"/>
    <property type="molecule type" value="Genomic_DNA"/>
</dbReference>
<dbReference type="PANTHER" id="PTHR23508">
    <property type="entry name" value="CARBOXYLIC ACID TRANSPORTER PROTEIN HOMOLOG"/>
    <property type="match status" value="1"/>
</dbReference>
<feature type="transmembrane region" description="Helical" evidence="5">
    <location>
        <begin position="132"/>
        <end position="150"/>
    </location>
</feature>
<dbReference type="AlphaFoldDB" id="A0A6J7UVW8"/>
<dbReference type="Gene3D" id="1.20.1250.20">
    <property type="entry name" value="MFS general substrate transporter like domains"/>
    <property type="match status" value="2"/>
</dbReference>
<dbReference type="EMBL" id="CAFBPN010000105">
    <property type="protein sequence ID" value="CAB5028937.1"/>
    <property type="molecule type" value="Genomic_DNA"/>
</dbReference>
<dbReference type="GO" id="GO:0046943">
    <property type="term" value="F:carboxylic acid transmembrane transporter activity"/>
    <property type="evidence" value="ECO:0007669"/>
    <property type="project" value="TreeGrafter"/>
</dbReference>
<feature type="transmembrane region" description="Helical" evidence="5">
    <location>
        <begin position="93"/>
        <end position="112"/>
    </location>
</feature>
<feature type="transmembrane region" description="Helical" evidence="5">
    <location>
        <begin position="299"/>
        <end position="319"/>
    </location>
</feature>
<evidence type="ECO:0000313" key="7">
    <source>
        <dbReference type="EMBL" id="CAB5028937.1"/>
    </source>
</evidence>
<keyword evidence="4 5" id="KW-0472">Membrane</keyword>
<feature type="transmembrane region" description="Helical" evidence="5">
    <location>
        <begin position="365"/>
        <end position="383"/>
    </location>
</feature>
<dbReference type="PANTHER" id="PTHR23508:SF10">
    <property type="entry name" value="CARBOXYLIC ACID TRANSPORTER PROTEIN HOMOLOG"/>
    <property type="match status" value="1"/>
</dbReference>
<feature type="domain" description="Major facilitator superfamily (MFS) profile" evidence="6">
    <location>
        <begin position="94"/>
        <end position="477"/>
    </location>
</feature>